<evidence type="ECO:0000313" key="1">
    <source>
        <dbReference type="EMBL" id="MCU4743104.1"/>
    </source>
</evidence>
<proteinExistence type="predicted"/>
<name>A0AAP3E3L1_9EURY</name>
<dbReference type="RefSeq" id="WP_338004922.1">
    <property type="nucleotide sequence ID" value="NZ_JAOPKA010000012.1"/>
</dbReference>
<accession>A0AAP3E3L1</accession>
<protein>
    <submittedName>
        <fullName evidence="1">Uncharacterized protein</fullName>
    </submittedName>
</protein>
<evidence type="ECO:0000313" key="4">
    <source>
        <dbReference type="Proteomes" id="UP001321018"/>
    </source>
</evidence>
<keyword evidence="3" id="KW-1185">Reference proteome</keyword>
<dbReference type="Proteomes" id="UP001320972">
    <property type="component" value="Unassembled WGS sequence"/>
</dbReference>
<sequence>MESDSTTKAAGVCEDCGKAYAVFQSEDGNVLPIGSREGCPCGGTTFHVL</sequence>
<gene>
    <name evidence="2" type="ORF">OB955_14250</name>
    <name evidence="1" type="ORF">OB960_17085</name>
</gene>
<organism evidence="1 4">
    <name type="scientific">Natronoglomus mannanivorans</name>
    <dbReference type="NCBI Taxonomy" id="2979990"/>
    <lineage>
        <taxon>Archaea</taxon>
        <taxon>Methanobacteriati</taxon>
        <taxon>Methanobacteriota</taxon>
        <taxon>Stenosarchaea group</taxon>
        <taxon>Halobacteria</taxon>
        <taxon>Halobacteriales</taxon>
        <taxon>Natrialbaceae</taxon>
        <taxon>Natronoglomus</taxon>
    </lineage>
</organism>
<dbReference type="EMBL" id="JAOPKB010000008">
    <property type="protein sequence ID" value="MCU4973897.1"/>
    <property type="molecule type" value="Genomic_DNA"/>
</dbReference>
<comment type="caution">
    <text evidence="1">The sequence shown here is derived from an EMBL/GenBank/DDBJ whole genome shotgun (WGS) entry which is preliminary data.</text>
</comment>
<reference evidence="1 3" key="1">
    <citation type="submission" date="2022-09" db="EMBL/GenBank/DDBJ databases">
        <title>Enrichment on poylsaccharides allowed isolation of novel metabolic and taxonomic groups of Haloarchaea.</title>
        <authorList>
            <person name="Sorokin D.Y."/>
            <person name="Elcheninov A.G."/>
            <person name="Khizhniak T.V."/>
            <person name="Kolganova T.V."/>
            <person name="Kublanov I.V."/>
        </authorList>
    </citation>
    <scope>NUCLEOTIDE SEQUENCE</scope>
    <source>
        <strain evidence="2 3">AArc-m2/3/4</strain>
        <strain evidence="1">AArc-xg1-1</strain>
    </source>
</reference>
<dbReference type="EMBL" id="JAOPKA010000012">
    <property type="protein sequence ID" value="MCU4743104.1"/>
    <property type="molecule type" value="Genomic_DNA"/>
</dbReference>
<dbReference type="AlphaFoldDB" id="A0AAP3E3L1"/>
<dbReference type="Proteomes" id="UP001321018">
    <property type="component" value="Unassembled WGS sequence"/>
</dbReference>
<evidence type="ECO:0000313" key="3">
    <source>
        <dbReference type="Proteomes" id="UP001320972"/>
    </source>
</evidence>
<evidence type="ECO:0000313" key="2">
    <source>
        <dbReference type="EMBL" id="MCU4973897.1"/>
    </source>
</evidence>